<keyword evidence="2" id="KW-1185">Reference proteome</keyword>
<name>A0ACC6L156_9SPHI</name>
<organism evidence="1 2">
    <name type="scientific">Pedobacter africanus</name>
    <dbReference type="NCBI Taxonomy" id="151894"/>
    <lineage>
        <taxon>Bacteria</taxon>
        <taxon>Pseudomonadati</taxon>
        <taxon>Bacteroidota</taxon>
        <taxon>Sphingobacteriia</taxon>
        <taxon>Sphingobacteriales</taxon>
        <taxon>Sphingobacteriaceae</taxon>
        <taxon>Pedobacter</taxon>
    </lineage>
</organism>
<accession>A0ACC6L156</accession>
<reference evidence="1" key="1">
    <citation type="submission" date="2023-07" db="EMBL/GenBank/DDBJ databases">
        <title>Sorghum-associated microbial communities from plants grown in Nebraska, USA.</title>
        <authorList>
            <person name="Schachtman D."/>
        </authorList>
    </citation>
    <scope>NUCLEOTIDE SEQUENCE</scope>
    <source>
        <strain evidence="1">2697</strain>
    </source>
</reference>
<dbReference type="Proteomes" id="UP001246858">
    <property type="component" value="Unassembled WGS sequence"/>
</dbReference>
<sequence length="115" mass="13618">MGILIGEAADWVVFFNSVFKLDISAQFLDCMNVQLSKNFIYDDKGLYKQRLLWPFRWDPELKYGVTSSISVRVFTEREIFDRKIAWRSKSGRIYQIGDEDIDYDDVAFWLMKPEA</sequence>
<evidence type="ECO:0000313" key="2">
    <source>
        <dbReference type="Proteomes" id="UP001246858"/>
    </source>
</evidence>
<protein>
    <submittedName>
        <fullName evidence="1">Uncharacterized protein</fullName>
    </submittedName>
</protein>
<comment type="caution">
    <text evidence="1">The sequence shown here is derived from an EMBL/GenBank/DDBJ whole genome shotgun (WGS) entry which is preliminary data.</text>
</comment>
<proteinExistence type="predicted"/>
<evidence type="ECO:0000313" key="1">
    <source>
        <dbReference type="EMBL" id="MDR6785232.1"/>
    </source>
</evidence>
<gene>
    <name evidence="1" type="ORF">J2X78_003806</name>
</gene>
<dbReference type="EMBL" id="JAVDTF010000003">
    <property type="protein sequence ID" value="MDR6785232.1"/>
    <property type="molecule type" value="Genomic_DNA"/>
</dbReference>